<evidence type="ECO:0000313" key="3">
    <source>
        <dbReference type="Proteomes" id="UP000318288"/>
    </source>
</evidence>
<feature type="chain" id="PRO_5022801653" evidence="1">
    <location>
        <begin position="33"/>
        <end position="592"/>
    </location>
</feature>
<reference evidence="2 3" key="1">
    <citation type="submission" date="2019-02" db="EMBL/GenBank/DDBJ databases">
        <title>Deep-cultivation of Planctomycetes and their phenomic and genomic characterization uncovers novel biology.</title>
        <authorList>
            <person name="Wiegand S."/>
            <person name="Jogler M."/>
            <person name="Boedeker C."/>
            <person name="Pinto D."/>
            <person name="Vollmers J."/>
            <person name="Rivas-Marin E."/>
            <person name="Kohn T."/>
            <person name="Peeters S.H."/>
            <person name="Heuer A."/>
            <person name="Rast P."/>
            <person name="Oberbeckmann S."/>
            <person name="Bunk B."/>
            <person name="Jeske O."/>
            <person name="Meyerdierks A."/>
            <person name="Storesund J.E."/>
            <person name="Kallscheuer N."/>
            <person name="Luecker S."/>
            <person name="Lage O.M."/>
            <person name="Pohl T."/>
            <person name="Merkel B.J."/>
            <person name="Hornburger P."/>
            <person name="Mueller R.-W."/>
            <person name="Bruemmer F."/>
            <person name="Labrenz M."/>
            <person name="Spormann A.M."/>
            <person name="Op Den Camp H."/>
            <person name="Overmann J."/>
            <person name="Amann R."/>
            <person name="Jetten M.S.M."/>
            <person name="Mascher T."/>
            <person name="Medema M.H."/>
            <person name="Devos D.P."/>
            <person name="Kaster A.-K."/>
            <person name="Ovreas L."/>
            <person name="Rohde M."/>
            <person name="Galperin M.Y."/>
            <person name="Jogler C."/>
        </authorList>
    </citation>
    <scope>NUCLEOTIDE SEQUENCE [LARGE SCALE GENOMIC DNA]</scope>
    <source>
        <strain evidence="2 3">Poly51</strain>
    </source>
</reference>
<comment type="caution">
    <text evidence="2">The sequence shown here is derived from an EMBL/GenBank/DDBJ whole genome shotgun (WGS) entry which is preliminary data.</text>
</comment>
<evidence type="ECO:0000256" key="1">
    <source>
        <dbReference type="SAM" id="SignalP"/>
    </source>
</evidence>
<dbReference type="EMBL" id="SJPW01000002">
    <property type="protein sequence ID" value="TWU58815.1"/>
    <property type="molecule type" value="Genomic_DNA"/>
</dbReference>
<proteinExistence type="predicted"/>
<accession>A0A5C6FBI7</accession>
<evidence type="ECO:0000313" key="2">
    <source>
        <dbReference type="EMBL" id="TWU58815.1"/>
    </source>
</evidence>
<feature type="signal peptide" evidence="1">
    <location>
        <begin position="1"/>
        <end position="32"/>
    </location>
</feature>
<gene>
    <name evidence="2" type="ORF">Poly51_15950</name>
</gene>
<organism evidence="2 3">
    <name type="scientific">Rubripirellula tenax</name>
    <dbReference type="NCBI Taxonomy" id="2528015"/>
    <lineage>
        <taxon>Bacteria</taxon>
        <taxon>Pseudomonadati</taxon>
        <taxon>Planctomycetota</taxon>
        <taxon>Planctomycetia</taxon>
        <taxon>Pirellulales</taxon>
        <taxon>Pirellulaceae</taxon>
        <taxon>Rubripirellula</taxon>
    </lineage>
</organism>
<keyword evidence="3" id="KW-1185">Reference proteome</keyword>
<name>A0A5C6FBI7_9BACT</name>
<keyword evidence="1" id="KW-0732">Signal</keyword>
<protein>
    <submittedName>
        <fullName evidence="2">Uncharacterized protein</fullName>
    </submittedName>
</protein>
<sequence length="592" mass="61200" precursor="true">MQRMTQMKSITILVAAVTLVTCVSLENRPASAQPPRAMNADLDYEASGFVMPASGQMPPGAIAGLTSSGPVQRTGYAAQAGPGHVPQLSGVNAQAGYGQPVGYAPQTSVQQVGFLGGSDCDSSGSGGCDSGCCSGGGGYSMAPGMYGESVYGGSMYGGCDGACGGACGGTGACGMSGGVLAGGVLGKMHGGDGELSGLRHLCIFCRGDGCEACQMFSGRSLAGLLGALAPYTEAGKCAQRWYDISAEALFLDRSTSGIGTNVITQRGSGPGGTPVISAGDIVEDGIEAGARLSGALIFGVGGSIEGTYMGGQEWNGSASASSPAVLIPNTAFDPNPLVGVSPGNQPFILSSGADLYSFISEFGTNPTGGFDDTDRSISQRVTNNASFHSGEINYRRRTVGPYCRFQGSWLAGLRYLRYDNSLGLDIVGLTDDGTQGGNGAAGDSVIDPTLRFFNASDSVQNSMLGAQIGGDLWYNMTPGIQLGVELKGAWLKNEARRRYNIGSNSVALASDAFRQDEGTFAVEFSSQLAYRLSHSWTLRSAYYLIAIDEVGNPEFNREFINNAVSTQNVSRPGIEFDSLVLNGFSFGAEYLW</sequence>
<dbReference type="Proteomes" id="UP000318288">
    <property type="component" value="Unassembled WGS sequence"/>
</dbReference>
<dbReference type="AlphaFoldDB" id="A0A5C6FBI7"/>